<evidence type="ECO:0000313" key="3">
    <source>
        <dbReference type="EMBL" id="KIY22780.1"/>
    </source>
</evidence>
<dbReference type="InterPro" id="IPR052163">
    <property type="entry name" value="DGC-Regulatory_Protein"/>
</dbReference>
<keyword evidence="1" id="KW-1133">Transmembrane helix</keyword>
<dbReference type="SUPFAM" id="SSF55073">
    <property type="entry name" value="Nucleotide cyclase"/>
    <property type="match status" value="1"/>
</dbReference>
<dbReference type="PANTHER" id="PTHR46663">
    <property type="entry name" value="DIGUANYLATE CYCLASE DGCT-RELATED"/>
    <property type="match status" value="1"/>
</dbReference>
<sequence>MKINLRAYMALFFGVIIIALTMLLSIAISRHSGETIKREIGNSLSTTAFLMADKLDSFMWSRIGEVEVLSQIDDIRSQEDLQTAQALMDQLKSSIHVFSWIGMTDSAGKVVAASDQILVGTDISNRPVYQEGRKGTYTGDVHDAFLLTNLLSSTSEEPLQFVDISRPLTDKNGNITGVLAAHLSWEWSEQVKDAVVQPLKDELSGAEVFVVSGLDDTILLGPDEMLGKVLEIQSVDRAKKGANSWLVEKWPDGKEYLTGFAVGDGNYDYTGLGWKVIVRIPTEHAFSPVDHLKSYIIKIGTISAVIFAIFGWFLAGYVTNPLKKISKAAHSLRTGNEAVIPYIKGIKDLEFLSGSIRDLVDSLLQTESNLGKMETLAHQDQLTGLGNRVAFDHFMKIAKLTNQSLSFMYLDLDGFKNINDTHGHHAGDLLLQEVANRLKESTGKTDKIYRLGGDEFLVILDTPSESGESGLANIANELIHNINQPYHIMDERLTVGCSIGCAIWPEHDLDPFTVISYADKALYASKKAGKNQFTFHRSSKINHLPGAQSPGR</sequence>
<dbReference type="SMART" id="SM00267">
    <property type="entry name" value="GGDEF"/>
    <property type="match status" value="1"/>
</dbReference>
<keyword evidence="1" id="KW-0812">Transmembrane</keyword>
<dbReference type="NCBIfam" id="TIGR00254">
    <property type="entry name" value="GGDEF"/>
    <property type="match status" value="1"/>
</dbReference>
<dbReference type="AlphaFoldDB" id="A0A0D6ZBZ2"/>
<dbReference type="Gene3D" id="6.10.340.10">
    <property type="match status" value="1"/>
</dbReference>
<dbReference type="InterPro" id="IPR000160">
    <property type="entry name" value="GGDEF_dom"/>
</dbReference>
<dbReference type="Pfam" id="PF00990">
    <property type="entry name" value="GGDEF"/>
    <property type="match status" value="1"/>
</dbReference>
<reference evidence="3 4" key="1">
    <citation type="submission" date="2015-01" db="EMBL/GenBank/DDBJ databases">
        <title>Draft genome sequences of the supercritical CO2 tolerant bacteria Bacillus subterraneus MITOT1 and Bacillus cereus MIT0214.</title>
        <authorList>
            <person name="Peet K.C."/>
            <person name="Thompson J.R."/>
        </authorList>
    </citation>
    <scope>NUCLEOTIDE SEQUENCE [LARGE SCALE GENOMIC DNA]</scope>
    <source>
        <strain evidence="3 4">MITOT1</strain>
    </source>
</reference>
<dbReference type="OrthoDB" id="9759607at2"/>
<dbReference type="CDD" id="cd01949">
    <property type="entry name" value="GGDEF"/>
    <property type="match status" value="1"/>
</dbReference>
<comment type="caution">
    <text evidence="3">The sequence shown here is derived from an EMBL/GenBank/DDBJ whole genome shotgun (WGS) entry which is preliminary data.</text>
</comment>
<dbReference type="Gene3D" id="3.30.70.270">
    <property type="match status" value="1"/>
</dbReference>
<dbReference type="PROSITE" id="PS50887">
    <property type="entry name" value="GGDEF"/>
    <property type="match status" value="1"/>
</dbReference>
<dbReference type="InterPro" id="IPR043128">
    <property type="entry name" value="Rev_trsase/Diguanyl_cyclase"/>
</dbReference>
<dbReference type="Proteomes" id="UP000032512">
    <property type="component" value="Unassembled WGS sequence"/>
</dbReference>
<evidence type="ECO:0000313" key="4">
    <source>
        <dbReference type="Proteomes" id="UP000032512"/>
    </source>
</evidence>
<dbReference type="EMBL" id="JXIQ01000038">
    <property type="protein sequence ID" value="KIY22780.1"/>
    <property type="molecule type" value="Genomic_DNA"/>
</dbReference>
<accession>A0A0D6ZBZ2</accession>
<dbReference type="PATRIC" id="fig|285983.3.peg.3845"/>
<feature type="domain" description="GGDEF" evidence="2">
    <location>
        <begin position="403"/>
        <end position="538"/>
    </location>
</feature>
<gene>
    <name evidence="3" type="ORF">UB32_06425</name>
</gene>
<protein>
    <submittedName>
        <fullName evidence="3">Diguanylate cyclase</fullName>
    </submittedName>
</protein>
<organism evidence="3 4">
    <name type="scientific">Mesobacillus subterraneus</name>
    <dbReference type="NCBI Taxonomy" id="285983"/>
    <lineage>
        <taxon>Bacteria</taxon>
        <taxon>Bacillati</taxon>
        <taxon>Bacillota</taxon>
        <taxon>Bacilli</taxon>
        <taxon>Bacillales</taxon>
        <taxon>Bacillaceae</taxon>
        <taxon>Mesobacillus</taxon>
    </lineage>
</organism>
<keyword evidence="1" id="KW-0472">Membrane</keyword>
<proteinExistence type="predicted"/>
<name>A0A0D6ZBZ2_9BACI</name>
<evidence type="ECO:0000256" key="1">
    <source>
        <dbReference type="SAM" id="Phobius"/>
    </source>
</evidence>
<feature type="transmembrane region" description="Helical" evidence="1">
    <location>
        <begin position="7"/>
        <end position="28"/>
    </location>
</feature>
<keyword evidence="4" id="KW-1185">Reference proteome</keyword>
<dbReference type="CDD" id="cd12914">
    <property type="entry name" value="PDC1_DGC_like"/>
    <property type="match status" value="1"/>
</dbReference>
<dbReference type="RefSeq" id="WP_044392183.1">
    <property type="nucleotide sequence ID" value="NZ_JXIQ01000038.1"/>
</dbReference>
<dbReference type="InterPro" id="IPR029151">
    <property type="entry name" value="Sensor-like_sf"/>
</dbReference>
<dbReference type="InterPro" id="IPR029787">
    <property type="entry name" value="Nucleotide_cyclase"/>
</dbReference>
<dbReference type="PANTHER" id="PTHR46663:SF2">
    <property type="entry name" value="GGDEF DOMAIN-CONTAINING PROTEIN"/>
    <property type="match status" value="1"/>
</dbReference>
<evidence type="ECO:0000259" key="2">
    <source>
        <dbReference type="PROSITE" id="PS50887"/>
    </source>
</evidence>
<feature type="transmembrane region" description="Helical" evidence="1">
    <location>
        <begin position="295"/>
        <end position="318"/>
    </location>
</feature>
<dbReference type="Gene3D" id="3.30.450.20">
    <property type="entry name" value="PAS domain"/>
    <property type="match status" value="1"/>
</dbReference>
<dbReference type="SUPFAM" id="SSF103190">
    <property type="entry name" value="Sensory domain-like"/>
    <property type="match status" value="1"/>
</dbReference>